<proteinExistence type="predicted"/>
<evidence type="ECO:0000313" key="2">
    <source>
        <dbReference type="EMBL" id="SCL48273.1"/>
    </source>
</evidence>
<accession>A0A1C6U2W6</accession>
<dbReference type="AlphaFoldDB" id="A0A1C6U2W6"/>
<dbReference type="OrthoDB" id="3216512at2"/>
<dbReference type="InterPro" id="IPR033469">
    <property type="entry name" value="CYTH-like_dom_sf"/>
</dbReference>
<protein>
    <submittedName>
        <fullName evidence="2">Adenylate cyclase, class 2</fullName>
    </submittedName>
</protein>
<dbReference type="InterPro" id="IPR023577">
    <property type="entry name" value="CYTH_domain"/>
</dbReference>
<dbReference type="SUPFAM" id="SSF55154">
    <property type="entry name" value="CYTH-like phosphatases"/>
    <property type="match status" value="1"/>
</dbReference>
<keyword evidence="3" id="KW-1185">Reference proteome</keyword>
<dbReference type="EMBL" id="FMIA01000002">
    <property type="protein sequence ID" value="SCL48273.1"/>
    <property type="molecule type" value="Genomic_DNA"/>
</dbReference>
<dbReference type="Proteomes" id="UP000198937">
    <property type="component" value="Unassembled WGS sequence"/>
</dbReference>
<dbReference type="Gene3D" id="2.40.320.10">
    <property type="entry name" value="Hypothetical Protein Pfu-838710-001"/>
    <property type="match status" value="1"/>
</dbReference>
<name>A0A1C6U2W6_9ACTN</name>
<dbReference type="PANTHER" id="PTHR21028:SF2">
    <property type="entry name" value="CYTH DOMAIN-CONTAINING PROTEIN"/>
    <property type="match status" value="1"/>
</dbReference>
<dbReference type="STRING" id="683228.GA0070617_0828"/>
<reference evidence="3" key="1">
    <citation type="submission" date="2016-06" db="EMBL/GenBank/DDBJ databases">
        <authorList>
            <person name="Varghese N."/>
            <person name="Submissions Spin"/>
        </authorList>
    </citation>
    <scope>NUCLEOTIDE SEQUENCE [LARGE SCALE GENOMIC DNA]</scope>
    <source>
        <strain evidence="3">DSM 45577</strain>
    </source>
</reference>
<dbReference type="PANTHER" id="PTHR21028">
    <property type="entry name" value="SI:CH211-156B7.4"/>
    <property type="match status" value="1"/>
</dbReference>
<feature type="domain" description="CYTH" evidence="1">
    <location>
        <begin position="16"/>
        <end position="190"/>
    </location>
</feature>
<evidence type="ECO:0000259" key="1">
    <source>
        <dbReference type="PROSITE" id="PS51707"/>
    </source>
</evidence>
<organism evidence="2 3">
    <name type="scientific">Micromonospora yangpuensis</name>
    <dbReference type="NCBI Taxonomy" id="683228"/>
    <lineage>
        <taxon>Bacteria</taxon>
        <taxon>Bacillati</taxon>
        <taxon>Actinomycetota</taxon>
        <taxon>Actinomycetes</taxon>
        <taxon>Micromonosporales</taxon>
        <taxon>Micromonosporaceae</taxon>
        <taxon>Micromonospora</taxon>
    </lineage>
</organism>
<gene>
    <name evidence="2" type="ORF">GA0070617_0828</name>
</gene>
<dbReference type="PROSITE" id="PS51707">
    <property type="entry name" value="CYTH"/>
    <property type="match status" value="1"/>
</dbReference>
<sequence>MLVCSLLVTHEPANNDHEVEAKYRVDDLQRLITALARRQVVLTEPSVQDDQAYAPAGWSYGMSKVGVPFARLRTQEGRHLFTVKKPIDNEMACLEHECVILDRHAMHAALATMGWVPTVRIVKHRRTGDWDGATVCVDVVDGLGAFVEVERVVSSQHSGEQVQHGLDAMIRSLGVPVLRVVDTYDTLIWNLTSAAVGTSARV</sequence>
<dbReference type="Pfam" id="PF01928">
    <property type="entry name" value="CYTH"/>
    <property type="match status" value="1"/>
</dbReference>
<dbReference type="InterPro" id="IPR008173">
    <property type="entry name" value="Adenylyl_cyclase_CyaB"/>
</dbReference>
<dbReference type="CDD" id="cd07890">
    <property type="entry name" value="CYTH-like_AC_IV-like"/>
    <property type="match status" value="1"/>
</dbReference>
<evidence type="ECO:0000313" key="3">
    <source>
        <dbReference type="Proteomes" id="UP000198937"/>
    </source>
</evidence>